<reference evidence="1" key="1">
    <citation type="submission" date="2020-05" db="EMBL/GenBank/DDBJ databases">
        <authorList>
            <person name="Chiriac C."/>
            <person name="Salcher M."/>
            <person name="Ghai R."/>
            <person name="Kavagutti S V."/>
        </authorList>
    </citation>
    <scope>NUCLEOTIDE SEQUENCE</scope>
</reference>
<name>A0A6J6ML81_9ZZZZ</name>
<evidence type="ECO:0000313" key="1">
    <source>
        <dbReference type="EMBL" id="CAB4675000.1"/>
    </source>
</evidence>
<protein>
    <submittedName>
        <fullName evidence="1">Unannotated protein</fullName>
    </submittedName>
</protein>
<proteinExistence type="predicted"/>
<dbReference type="AlphaFoldDB" id="A0A6J6ML81"/>
<accession>A0A6J6ML81</accession>
<sequence>MRIVSAPGSRSAEFSGNGFGIRDLVSRPEASNLALIA</sequence>
<gene>
    <name evidence="1" type="ORF">UFOPK2242_01691</name>
</gene>
<dbReference type="EMBL" id="CAEZWM010000301">
    <property type="protein sequence ID" value="CAB4675000.1"/>
    <property type="molecule type" value="Genomic_DNA"/>
</dbReference>
<organism evidence="1">
    <name type="scientific">freshwater metagenome</name>
    <dbReference type="NCBI Taxonomy" id="449393"/>
    <lineage>
        <taxon>unclassified sequences</taxon>
        <taxon>metagenomes</taxon>
        <taxon>ecological metagenomes</taxon>
    </lineage>
</organism>